<comment type="caution">
    <text evidence="3">The sequence shown here is derived from an EMBL/GenBank/DDBJ whole genome shotgun (WGS) entry which is preliminary data.</text>
</comment>
<accession>A0A0Q1CIB2</accession>
<evidence type="ECO:0000259" key="2">
    <source>
        <dbReference type="Pfam" id="PF00582"/>
    </source>
</evidence>
<organism evidence="3 4">
    <name type="scientific">Flagellimonas eckloniae</name>
    <dbReference type="NCBI Taxonomy" id="346185"/>
    <lineage>
        <taxon>Bacteria</taxon>
        <taxon>Pseudomonadati</taxon>
        <taxon>Bacteroidota</taxon>
        <taxon>Flavobacteriia</taxon>
        <taxon>Flavobacteriales</taxon>
        <taxon>Flavobacteriaceae</taxon>
        <taxon>Flagellimonas</taxon>
    </lineage>
</organism>
<dbReference type="Pfam" id="PF00582">
    <property type="entry name" value="Usp"/>
    <property type="match status" value="1"/>
</dbReference>
<dbReference type="PANTHER" id="PTHR46268">
    <property type="entry name" value="STRESS RESPONSE PROTEIN NHAX"/>
    <property type="match status" value="1"/>
</dbReference>
<dbReference type="PATRIC" id="fig|1547436.3.peg.2711"/>
<dbReference type="Proteomes" id="UP000050827">
    <property type="component" value="Unassembled WGS sequence"/>
</dbReference>
<dbReference type="CDD" id="cd00293">
    <property type="entry name" value="USP-like"/>
    <property type="match status" value="1"/>
</dbReference>
<feature type="domain" description="UspA" evidence="2">
    <location>
        <begin position="2"/>
        <end position="135"/>
    </location>
</feature>
<dbReference type="RefSeq" id="WP_055395958.1">
    <property type="nucleotide sequence ID" value="NZ_LCTZ01000002.1"/>
</dbReference>
<name>A0A0Q1CIB2_9FLAO</name>
<dbReference type="PRINTS" id="PR01438">
    <property type="entry name" value="UNVRSLSTRESS"/>
</dbReference>
<keyword evidence="4" id="KW-1185">Reference proteome</keyword>
<reference evidence="3 4" key="1">
    <citation type="submission" date="2015-04" db="EMBL/GenBank/DDBJ databases">
        <title>Complete genome of flavobacterium.</title>
        <authorList>
            <person name="Kwon Y.M."/>
            <person name="Kim S.-J."/>
        </authorList>
    </citation>
    <scope>NUCLEOTIDE SEQUENCE [LARGE SCALE GENOMIC DNA]</scope>
    <source>
        <strain evidence="3 4">DK169</strain>
    </source>
</reference>
<sequence>MNNILVPIGTSPNSSNTLQYAIDFAANFGAKVFVMDVFTVTSGTGSLANVEEKVARSSKERLKEIIDKTDTKAIEIKVATYNGDIISGLKSIDKEIGIDLIIIAPRSNAIEDELYLGNTSGRIVKQTNIPTLIVPKGTVFKPVKRIMTAFGSGIVKRNRILNPLIAIKDKFRAEVSLLLVKRPGYSEEDLQVNTALLDLSQQLNMTEHATTYLGVLEHFQKEQPDMLCVFRRKRGFFKKLWEKNTVPKSEFFVSIPVLVLSVKKE</sequence>
<comment type="similarity">
    <text evidence="1">Belongs to the universal stress protein A family.</text>
</comment>
<gene>
    <name evidence="3" type="ORF">AAY42_13140</name>
</gene>
<dbReference type="OrthoDB" id="1421767at2"/>
<dbReference type="SUPFAM" id="SSF52402">
    <property type="entry name" value="Adenine nucleotide alpha hydrolases-like"/>
    <property type="match status" value="1"/>
</dbReference>
<evidence type="ECO:0000256" key="1">
    <source>
        <dbReference type="ARBA" id="ARBA00008791"/>
    </source>
</evidence>
<proteinExistence type="inferred from homology"/>
<dbReference type="Gene3D" id="3.40.50.12370">
    <property type="match status" value="1"/>
</dbReference>
<dbReference type="InterPro" id="IPR006016">
    <property type="entry name" value="UspA"/>
</dbReference>
<dbReference type="EMBL" id="LCTZ01000002">
    <property type="protein sequence ID" value="KQC30721.1"/>
    <property type="molecule type" value="Genomic_DNA"/>
</dbReference>
<protein>
    <submittedName>
        <fullName evidence="3">Universal stress protein UspA</fullName>
    </submittedName>
</protein>
<evidence type="ECO:0000313" key="4">
    <source>
        <dbReference type="Proteomes" id="UP000050827"/>
    </source>
</evidence>
<dbReference type="InterPro" id="IPR006015">
    <property type="entry name" value="Universal_stress_UspA"/>
</dbReference>
<evidence type="ECO:0000313" key="3">
    <source>
        <dbReference type="EMBL" id="KQC30721.1"/>
    </source>
</evidence>
<dbReference type="PANTHER" id="PTHR46268:SF6">
    <property type="entry name" value="UNIVERSAL STRESS PROTEIN UP12"/>
    <property type="match status" value="1"/>
</dbReference>
<dbReference type="STRING" id="346185.AAY42_13140"/>
<dbReference type="AlphaFoldDB" id="A0A0Q1CIB2"/>